<dbReference type="Gene3D" id="3.20.20.80">
    <property type="entry name" value="Glycosidases"/>
    <property type="match status" value="1"/>
</dbReference>
<dbReference type="AlphaFoldDB" id="A0AA39GEP9"/>
<dbReference type="InterPro" id="IPR017853">
    <property type="entry name" value="GH"/>
</dbReference>
<keyword evidence="2" id="KW-1185">Reference proteome</keyword>
<sequence>MFHILPFVARLPQALGNTISARQGSSNTATVDLSVQRGSPQHLASGFIYGIPDDGFDESATQIPSHFYSDIGFNYARAGGAQMSAGGWIDGTTAYAARFQLLPHDLWGTDHANSSTVWPGDDDDWTDYDNFLDRVLSDLSSNNMLDGLDFDIWNEPDGGFFWKRSLSQYYQLYVRTHQRIRSDAAFNDVLLVGPSSASQPNGGNTFWQDWLQTVVSNNVIPDQYTWHDEPGDVANDIANLQPLLVKYGAPNRTININEYAVESQQVSTGAAWWIARLERYDAHGLRGNWLGGCQLHDFMASLLGKSNTSSCTSATGYYGNGEFQVYKYYNQNMTGSRVQTTGSGDGVLDVYTTVDSDKVRTLTGVNLKTGTWYITIKGLTAVGLPASGTLDIQTWGFEDKGHYGEVTGPSDRGVVAHQYSGGSITFPIFQTTQDRYTAWAFEFGVA</sequence>
<evidence type="ECO:0000313" key="2">
    <source>
        <dbReference type="Proteomes" id="UP001175261"/>
    </source>
</evidence>
<comment type="caution">
    <text evidence="1">The sequence shown here is derived from an EMBL/GenBank/DDBJ whole genome shotgun (WGS) entry which is preliminary data.</text>
</comment>
<dbReference type="Proteomes" id="UP001175261">
    <property type="component" value="Unassembled WGS sequence"/>
</dbReference>
<evidence type="ECO:0000313" key="1">
    <source>
        <dbReference type="EMBL" id="KAK0385958.1"/>
    </source>
</evidence>
<name>A0AA39GEP9_SARSR</name>
<gene>
    <name evidence="1" type="ORF">NLU13_7133</name>
</gene>
<dbReference type="EMBL" id="JAPDFR010000006">
    <property type="protein sequence ID" value="KAK0385958.1"/>
    <property type="molecule type" value="Genomic_DNA"/>
</dbReference>
<organism evidence="1 2">
    <name type="scientific">Sarocladium strictum</name>
    <name type="common">Black bundle disease fungus</name>
    <name type="synonym">Acremonium strictum</name>
    <dbReference type="NCBI Taxonomy" id="5046"/>
    <lineage>
        <taxon>Eukaryota</taxon>
        <taxon>Fungi</taxon>
        <taxon>Dikarya</taxon>
        <taxon>Ascomycota</taxon>
        <taxon>Pezizomycotina</taxon>
        <taxon>Sordariomycetes</taxon>
        <taxon>Hypocreomycetidae</taxon>
        <taxon>Hypocreales</taxon>
        <taxon>Sarocladiaceae</taxon>
        <taxon>Sarocladium</taxon>
    </lineage>
</organism>
<protein>
    <recommendedName>
        <fullName evidence="3">Glycoside hydrolase family 39 protein</fullName>
    </recommendedName>
</protein>
<accession>A0AA39GEP9</accession>
<evidence type="ECO:0008006" key="3">
    <source>
        <dbReference type="Google" id="ProtNLM"/>
    </source>
</evidence>
<proteinExistence type="predicted"/>
<reference evidence="1" key="1">
    <citation type="submission" date="2022-10" db="EMBL/GenBank/DDBJ databases">
        <title>Determination and structural analysis of whole genome sequence of Sarocladium strictum F4-1.</title>
        <authorList>
            <person name="Hu L."/>
            <person name="Jiang Y."/>
        </authorList>
    </citation>
    <scope>NUCLEOTIDE SEQUENCE</scope>
    <source>
        <strain evidence="1">F4-1</strain>
    </source>
</reference>
<dbReference type="SUPFAM" id="SSF51445">
    <property type="entry name" value="(Trans)glycosidases"/>
    <property type="match status" value="1"/>
</dbReference>